<proteinExistence type="predicted"/>
<dbReference type="Pfam" id="PF10335">
    <property type="entry name" value="DUF294_C"/>
    <property type="match status" value="1"/>
</dbReference>
<gene>
    <name evidence="3" type="ORF">DFP95_103429</name>
</gene>
<dbReference type="Gene3D" id="3.30.460.10">
    <property type="entry name" value="Beta Polymerase, domain 2"/>
    <property type="match status" value="1"/>
</dbReference>
<keyword evidence="4" id="KW-1185">Reference proteome</keyword>
<name>A0A3D9IR46_9BACL</name>
<sequence length="359" mass="40382">MRDPIGEKRLLDITGAEDLERLRSIREREQTRLATELSTSPAYAVVGTLNEIHDALITQALKLAEDDLARLGLGVPPVPYTYMLYGSGGRFEQTMHSDQDSGLVYANASNEVEEEHCRNYFHMFAETAVRKLIQLGYPPCEGSVISSNPEWCLSLSGWEQKIDNWFAEPSWENVRYLLIAADGRPVVGDPELALKLQNRFFSDMLGNPIIARRMMENTIRHKVLVGVFGQLLTERYGDNAGSLDIKYGAYIPMVNAFRLLAVQAGIRETSTIRRIEALVRAELLTAEEAEEAIEAFSFFLKLRLLATIADEEGQMVGTGKIPADQLTKEMKIPLKKALKAGQKIQRRVQKELQHRFGGR</sequence>
<reference evidence="3 4" key="1">
    <citation type="submission" date="2018-07" db="EMBL/GenBank/DDBJ databases">
        <title>Genomic Encyclopedia of Type Strains, Phase III (KMG-III): the genomes of soil and plant-associated and newly described type strains.</title>
        <authorList>
            <person name="Whitman W."/>
        </authorList>
    </citation>
    <scope>NUCLEOTIDE SEQUENCE [LARGE SCALE GENOMIC DNA]</scope>
    <source>
        <strain evidence="3 4">CECT 8236</strain>
    </source>
</reference>
<dbReference type="InterPro" id="IPR005105">
    <property type="entry name" value="GlnD_Uridyltrans_N"/>
</dbReference>
<evidence type="ECO:0000313" key="3">
    <source>
        <dbReference type="EMBL" id="RED64185.1"/>
    </source>
</evidence>
<dbReference type="EMBL" id="QRDY01000003">
    <property type="protein sequence ID" value="RED64185.1"/>
    <property type="molecule type" value="Genomic_DNA"/>
</dbReference>
<dbReference type="SUPFAM" id="SSF81301">
    <property type="entry name" value="Nucleotidyltransferase"/>
    <property type="match status" value="1"/>
</dbReference>
<evidence type="ECO:0000313" key="4">
    <source>
        <dbReference type="Proteomes" id="UP000256869"/>
    </source>
</evidence>
<feature type="domain" description="DUF294" evidence="2">
    <location>
        <begin position="210"/>
        <end position="351"/>
    </location>
</feature>
<dbReference type="Proteomes" id="UP000256869">
    <property type="component" value="Unassembled WGS sequence"/>
</dbReference>
<dbReference type="Pfam" id="PF03445">
    <property type="entry name" value="DUF294"/>
    <property type="match status" value="1"/>
</dbReference>
<dbReference type="RefSeq" id="WP_115992265.1">
    <property type="nucleotide sequence ID" value="NZ_QRDY01000003.1"/>
</dbReference>
<dbReference type="GO" id="GO:0008773">
    <property type="term" value="F:[protein-PII] uridylyltransferase activity"/>
    <property type="evidence" value="ECO:0007669"/>
    <property type="project" value="InterPro"/>
</dbReference>
<evidence type="ECO:0000259" key="2">
    <source>
        <dbReference type="Pfam" id="PF10335"/>
    </source>
</evidence>
<dbReference type="CDD" id="cd05401">
    <property type="entry name" value="NT_GlnE_GlnD_like"/>
    <property type="match status" value="1"/>
</dbReference>
<protein>
    <submittedName>
        <fullName evidence="3">CBS domain-containing protein</fullName>
    </submittedName>
</protein>
<comment type="caution">
    <text evidence="3">The sequence shown here is derived from an EMBL/GenBank/DDBJ whole genome shotgun (WGS) entry which is preliminary data.</text>
</comment>
<evidence type="ECO:0000259" key="1">
    <source>
        <dbReference type="Pfam" id="PF03445"/>
    </source>
</evidence>
<dbReference type="InterPro" id="IPR018821">
    <property type="entry name" value="DUF294_put_nucleoTrafse_sb-bd"/>
</dbReference>
<dbReference type="InterPro" id="IPR043519">
    <property type="entry name" value="NT_sf"/>
</dbReference>
<dbReference type="OrthoDB" id="9810963at2"/>
<organism evidence="3 4">
    <name type="scientific">Cohnella lupini</name>
    <dbReference type="NCBI Taxonomy" id="1294267"/>
    <lineage>
        <taxon>Bacteria</taxon>
        <taxon>Bacillati</taxon>
        <taxon>Bacillota</taxon>
        <taxon>Bacilli</taxon>
        <taxon>Bacillales</taxon>
        <taxon>Paenibacillaceae</taxon>
        <taxon>Cohnella</taxon>
    </lineage>
</organism>
<feature type="domain" description="Protein-PII uridylyltransferase N-terminal" evidence="1">
    <location>
        <begin position="39"/>
        <end position="170"/>
    </location>
</feature>
<dbReference type="AlphaFoldDB" id="A0A3D9IR46"/>
<accession>A0A3D9IR46</accession>